<dbReference type="PANTHER" id="PTHR11139:SF1">
    <property type="entry name" value="TRANSFORMATION_TRANSCRIPTION DOMAIN-ASSOCIATED PROTEIN"/>
    <property type="match status" value="1"/>
</dbReference>
<dbReference type="GO" id="GO:0006281">
    <property type="term" value="P:DNA repair"/>
    <property type="evidence" value="ECO:0007669"/>
    <property type="project" value="TreeGrafter"/>
</dbReference>
<dbReference type="InterPro" id="IPR050517">
    <property type="entry name" value="DDR_Repair_Kinase"/>
</dbReference>
<dbReference type="PANTHER" id="PTHR11139">
    <property type="entry name" value="ATAXIA TELANGIECTASIA MUTATED ATM -RELATED"/>
    <property type="match status" value="1"/>
</dbReference>
<dbReference type="AlphaFoldDB" id="A0A0K0DRH8"/>
<feature type="domain" description="PI3K/PI4K catalytic" evidence="1">
    <location>
        <begin position="1"/>
        <end position="168"/>
    </location>
</feature>
<name>A0A0K0DRH8_ANGCA</name>
<evidence type="ECO:0000313" key="2">
    <source>
        <dbReference type="Proteomes" id="UP000035642"/>
    </source>
</evidence>
<protein>
    <submittedName>
        <fullName evidence="3">PI3K/PI4K catalytic domain-containing protein</fullName>
    </submittedName>
</protein>
<evidence type="ECO:0000259" key="1">
    <source>
        <dbReference type="PROSITE" id="PS50290"/>
    </source>
</evidence>
<proteinExistence type="predicted"/>
<dbReference type="STRING" id="6313.A0A0K0DRH8"/>
<dbReference type="WBParaSite" id="ACAC_0001436701-mRNA-1">
    <property type="protein sequence ID" value="ACAC_0001436701-mRNA-1"/>
    <property type="gene ID" value="ACAC_0001436701"/>
</dbReference>
<keyword evidence="2" id="KW-1185">Reference proteome</keyword>
<dbReference type="GO" id="GO:0005634">
    <property type="term" value="C:nucleus"/>
    <property type="evidence" value="ECO:0007669"/>
    <property type="project" value="TreeGrafter"/>
</dbReference>
<dbReference type="InterPro" id="IPR000403">
    <property type="entry name" value="PI3/4_kinase_cat_dom"/>
</dbReference>
<sequence length="223" mass="25613">LERFKDPTYYYLFRKRFAQHLAVVSTLEMLVNLSPLFLDDVYIRTATGQLAVPKTRFSFDLAVNRVVPFRLTPNLEWFLGMTLEGDYLWSVAAVVRCLFSRDQHLLLRPLILDEIVINGNHDQVSACNEANKFISNVVAKTTRMATQDAAALQEEVHCAIEKARNHENLSQMDPRVNQMSFNCYLFLEGAEIYEDVARVSSRMIDSCEKDEIIFVNGQVSLLR</sequence>
<dbReference type="GO" id="GO:0006355">
    <property type="term" value="P:regulation of DNA-templated transcription"/>
    <property type="evidence" value="ECO:0007669"/>
    <property type="project" value="TreeGrafter"/>
</dbReference>
<dbReference type="GO" id="GO:0000124">
    <property type="term" value="C:SAGA complex"/>
    <property type="evidence" value="ECO:0007669"/>
    <property type="project" value="TreeGrafter"/>
</dbReference>
<accession>A0A0K0DRH8</accession>
<dbReference type="GO" id="GO:0035267">
    <property type="term" value="C:NuA4 histone acetyltransferase complex"/>
    <property type="evidence" value="ECO:0007669"/>
    <property type="project" value="TreeGrafter"/>
</dbReference>
<reference evidence="2" key="1">
    <citation type="submission" date="2012-09" db="EMBL/GenBank/DDBJ databases">
        <authorList>
            <person name="Martin A.A."/>
        </authorList>
    </citation>
    <scope>NUCLEOTIDE SEQUENCE</scope>
</reference>
<dbReference type="InterPro" id="IPR011009">
    <property type="entry name" value="Kinase-like_dom_sf"/>
</dbReference>
<dbReference type="PROSITE" id="PS50290">
    <property type="entry name" value="PI3_4_KINASE_3"/>
    <property type="match status" value="1"/>
</dbReference>
<dbReference type="SUPFAM" id="SSF56112">
    <property type="entry name" value="Protein kinase-like (PK-like)"/>
    <property type="match status" value="1"/>
</dbReference>
<reference evidence="3" key="2">
    <citation type="submission" date="2017-02" db="UniProtKB">
        <authorList>
            <consortium name="WormBaseParasite"/>
        </authorList>
    </citation>
    <scope>IDENTIFICATION</scope>
</reference>
<organism evidence="2 3">
    <name type="scientific">Angiostrongylus cantonensis</name>
    <name type="common">Rat lungworm</name>
    <dbReference type="NCBI Taxonomy" id="6313"/>
    <lineage>
        <taxon>Eukaryota</taxon>
        <taxon>Metazoa</taxon>
        <taxon>Ecdysozoa</taxon>
        <taxon>Nematoda</taxon>
        <taxon>Chromadorea</taxon>
        <taxon>Rhabditida</taxon>
        <taxon>Rhabditina</taxon>
        <taxon>Rhabditomorpha</taxon>
        <taxon>Strongyloidea</taxon>
        <taxon>Metastrongylidae</taxon>
        <taxon>Angiostrongylus</taxon>
    </lineage>
</organism>
<dbReference type="Proteomes" id="UP000035642">
    <property type="component" value="Unassembled WGS sequence"/>
</dbReference>
<evidence type="ECO:0000313" key="3">
    <source>
        <dbReference type="WBParaSite" id="ACAC_0001436701-mRNA-1"/>
    </source>
</evidence>